<comment type="subcellular location">
    <subcellularLocation>
        <location evidence="1">Mitochondrion inner membrane</location>
    </subcellularLocation>
</comment>
<reference evidence="5" key="1">
    <citation type="submission" date="2023-12" db="EMBL/GenBank/DDBJ databases">
        <title>Genome assembly of Anisodus tanguticus.</title>
        <authorList>
            <person name="Wang Y.-J."/>
        </authorList>
    </citation>
    <scope>NUCLEOTIDE SEQUENCE</scope>
    <source>
        <strain evidence="5">KB-2021</strain>
        <tissue evidence="5">Leaf</tissue>
    </source>
</reference>
<evidence type="ECO:0000256" key="4">
    <source>
        <dbReference type="ARBA" id="ARBA00023136"/>
    </source>
</evidence>
<keyword evidence="4" id="KW-0472">Membrane</keyword>
<accession>A0AAE1SS01</accession>
<dbReference type="EMBL" id="JAVYJV010000003">
    <property type="protein sequence ID" value="KAK4375794.1"/>
    <property type="molecule type" value="Genomic_DNA"/>
</dbReference>
<proteinExistence type="predicted"/>
<name>A0AAE1SS01_9SOLA</name>
<keyword evidence="2" id="KW-0999">Mitochondrion inner membrane</keyword>
<dbReference type="PANTHER" id="PTHR12763">
    <property type="match status" value="1"/>
</dbReference>
<dbReference type="PANTHER" id="PTHR12763:SF42">
    <property type="entry name" value="OS03G0776900 PROTEIN"/>
    <property type="match status" value="1"/>
</dbReference>
<dbReference type="Proteomes" id="UP001291623">
    <property type="component" value="Unassembled WGS sequence"/>
</dbReference>
<organism evidence="5 6">
    <name type="scientific">Anisodus tanguticus</name>
    <dbReference type="NCBI Taxonomy" id="243964"/>
    <lineage>
        <taxon>Eukaryota</taxon>
        <taxon>Viridiplantae</taxon>
        <taxon>Streptophyta</taxon>
        <taxon>Embryophyta</taxon>
        <taxon>Tracheophyta</taxon>
        <taxon>Spermatophyta</taxon>
        <taxon>Magnoliopsida</taxon>
        <taxon>eudicotyledons</taxon>
        <taxon>Gunneridae</taxon>
        <taxon>Pentapetalae</taxon>
        <taxon>asterids</taxon>
        <taxon>lamiids</taxon>
        <taxon>Solanales</taxon>
        <taxon>Solanaceae</taxon>
        <taxon>Solanoideae</taxon>
        <taxon>Hyoscyameae</taxon>
        <taxon>Anisodus</taxon>
    </lineage>
</organism>
<evidence type="ECO:0000313" key="5">
    <source>
        <dbReference type="EMBL" id="KAK4375794.1"/>
    </source>
</evidence>
<evidence type="ECO:0000256" key="3">
    <source>
        <dbReference type="ARBA" id="ARBA00023128"/>
    </source>
</evidence>
<evidence type="ECO:0000256" key="2">
    <source>
        <dbReference type="ARBA" id="ARBA00022792"/>
    </source>
</evidence>
<protein>
    <recommendedName>
        <fullName evidence="7">J domain-containing protein</fullName>
    </recommendedName>
</protein>
<evidence type="ECO:0000256" key="1">
    <source>
        <dbReference type="ARBA" id="ARBA00004273"/>
    </source>
</evidence>
<dbReference type="GO" id="GO:0001671">
    <property type="term" value="F:ATPase activator activity"/>
    <property type="evidence" value="ECO:0007669"/>
    <property type="project" value="TreeGrafter"/>
</dbReference>
<dbReference type="InterPro" id="IPR036869">
    <property type="entry name" value="J_dom_sf"/>
</dbReference>
<evidence type="ECO:0008006" key="7">
    <source>
        <dbReference type="Google" id="ProtNLM"/>
    </source>
</evidence>
<keyword evidence="6" id="KW-1185">Reference proteome</keyword>
<sequence>MTRLMLSMNYTLDRLKLGEPVASTGAKNKKNRHLNGSKISGCPSHLFTATYIITKPSEVGLVGCGLVLSVPNCCAAAGLQGHGPDEIGPACGPSIVPVCGPMTSCWVWDSAGSPVPVALLLAAALGARYLIRAWQTFKAAPRVRRFYPGGFERAMTRREAALILGVRCDDLTLLIAVGAPGALLESAFLQKIKEAHRRVMVANHPDAGGSHYLTSKINEART</sequence>
<gene>
    <name evidence="5" type="ORF">RND71_006471</name>
</gene>
<evidence type="ECO:0000313" key="6">
    <source>
        <dbReference type="Proteomes" id="UP001291623"/>
    </source>
</evidence>
<dbReference type="GO" id="GO:0030150">
    <property type="term" value="P:protein import into mitochondrial matrix"/>
    <property type="evidence" value="ECO:0007669"/>
    <property type="project" value="TreeGrafter"/>
</dbReference>
<dbReference type="Gene3D" id="1.10.287.110">
    <property type="entry name" value="DnaJ domain"/>
    <property type="match status" value="1"/>
</dbReference>
<keyword evidence="3" id="KW-0496">Mitochondrion</keyword>
<dbReference type="AlphaFoldDB" id="A0AAE1SS01"/>
<dbReference type="GO" id="GO:0001405">
    <property type="term" value="C:PAM complex, Tim23 associated import motor"/>
    <property type="evidence" value="ECO:0007669"/>
    <property type="project" value="TreeGrafter"/>
</dbReference>
<comment type="caution">
    <text evidence="5">The sequence shown here is derived from an EMBL/GenBank/DDBJ whole genome shotgun (WGS) entry which is preliminary data.</text>
</comment>
<dbReference type="SUPFAM" id="SSF46565">
    <property type="entry name" value="Chaperone J-domain"/>
    <property type="match status" value="1"/>
</dbReference>